<comment type="subcellular location">
    <subcellularLocation>
        <location evidence="1">Nucleus</location>
    </subcellularLocation>
</comment>
<protein>
    <recommendedName>
        <fullName evidence="3">Swi5-dependent recombination DNA repair protein 1 homolog</fullName>
    </recommendedName>
    <alternativeName>
        <fullName evidence="10">Meiosis protein 5 homolog</fullName>
    </alternativeName>
</protein>
<comment type="similarity">
    <text evidence="2">Belongs to the SFR1/MEI5 family.</text>
</comment>
<dbReference type="GO" id="GO:0003713">
    <property type="term" value="F:transcription coactivator activity"/>
    <property type="evidence" value="ECO:0007669"/>
    <property type="project" value="InterPro"/>
</dbReference>
<keyword evidence="9" id="KW-0539">Nucleus</keyword>
<dbReference type="Pfam" id="PF10376">
    <property type="entry name" value="Mei5"/>
    <property type="match status" value="2"/>
</dbReference>
<evidence type="ECO:0000256" key="10">
    <source>
        <dbReference type="ARBA" id="ARBA00033234"/>
    </source>
</evidence>
<evidence type="ECO:0000313" key="11">
    <source>
        <dbReference type="Ensembl" id="ENSGWIP00000052608.1"/>
    </source>
</evidence>
<dbReference type="Gene3D" id="6.10.140.1020">
    <property type="match status" value="1"/>
</dbReference>
<keyword evidence="12" id="KW-1185">Reference proteome</keyword>
<proteinExistence type="inferred from homology"/>
<evidence type="ECO:0000256" key="2">
    <source>
        <dbReference type="ARBA" id="ARBA00008729"/>
    </source>
</evidence>
<evidence type="ECO:0000256" key="9">
    <source>
        <dbReference type="ARBA" id="ARBA00023242"/>
    </source>
</evidence>
<dbReference type="InterPro" id="IPR042429">
    <property type="entry name" value="SFR1"/>
</dbReference>
<sequence length="188" mass="21857">MSLVKKTLFYICDGFFYVSLQPGSHLSAALKERLKRTRRSFVSPVSVAKRLCVDDTEERVGKRGLADSQQQQQHVNNPLMDRMEAGENCAGTTYRSPEDDVQPLRREVKDRTEKLRRLKMVKMYRSKNDLKQLQTLVDKWRTCAQAALVELQLEVLIDGRQAHLSELMDHFGLDDNILHFDRTREDFT</sequence>
<evidence type="ECO:0000256" key="3">
    <source>
        <dbReference type="ARBA" id="ARBA00014688"/>
    </source>
</evidence>
<evidence type="ECO:0000313" key="12">
    <source>
        <dbReference type="Proteomes" id="UP000694680"/>
    </source>
</evidence>
<dbReference type="Proteomes" id="UP000694680">
    <property type="component" value="Chromosome 15"/>
</dbReference>
<name>A0A8C5NG40_GOUWI</name>
<evidence type="ECO:0000256" key="1">
    <source>
        <dbReference type="ARBA" id="ARBA00004123"/>
    </source>
</evidence>
<dbReference type="GO" id="GO:0000724">
    <property type="term" value="P:double-strand break repair via homologous recombination"/>
    <property type="evidence" value="ECO:0007669"/>
    <property type="project" value="InterPro"/>
</dbReference>
<evidence type="ECO:0000256" key="6">
    <source>
        <dbReference type="ARBA" id="ARBA00023054"/>
    </source>
</evidence>
<gene>
    <name evidence="11" type="primary">sfr1</name>
</gene>
<evidence type="ECO:0000256" key="4">
    <source>
        <dbReference type="ARBA" id="ARBA00022763"/>
    </source>
</evidence>
<dbReference type="Ensembl" id="ENSGWIT00000056769.1">
    <property type="protein sequence ID" value="ENSGWIP00000052608.1"/>
    <property type="gene ID" value="ENSGWIG00000025370.1"/>
</dbReference>
<dbReference type="PANTHER" id="PTHR28643">
    <property type="entry name" value="SWI5-DEPENDENT RECOMBINATION DNA REPAIR PROTEIN 1 HOMOLOG"/>
    <property type="match status" value="1"/>
</dbReference>
<keyword evidence="6" id="KW-0175">Coiled coil</keyword>
<dbReference type="InterPro" id="IPR018468">
    <property type="entry name" value="SFR1/Mei5"/>
</dbReference>
<organism evidence="11 12">
    <name type="scientific">Gouania willdenowi</name>
    <name type="common">Blunt-snouted clingfish</name>
    <name type="synonym">Lepadogaster willdenowi</name>
    <dbReference type="NCBI Taxonomy" id="441366"/>
    <lineage>
        <taxon>Eukaryota</taxon>
        <taxon>Metazoa</taxon>
        <taxon>Chordata</taxon>
        <taxon>Craniata</taxon>
        <taxon>Vertebrata</taxon>
        <taxon>Euteleostomi</taxon>
        <taxon>Actinopterygii</taxon>
        <taxon>Neopterygii</taxon>
        <taxon>Teleostei</taxon>
        <taxon>Neoteleostei</taxon>
        <taxon>Acanthomorphata</taxon>
        <taxon>Ovalentaria</taxon>
        <taxon>Blenniimorphae</taxon>
        <taxon>Blenniiformes</taxon>
        <taxon>Gobiesocoidei</taxon>
        <taxon>Gobiesocidae</taxon>
        <taxon>Gobiesocinae</taxon>
        <taxon>Gouania</taxon>
    </lineage>
</organism>
<dbReference type="GO" id="GO:0032798">
    <property type="term" value="C:Swi5-Sfr1 complex"/>
    <property type="evidence" value="ECO:0007669"/>
    <property type="project" value="InterPro"/>
</dbReference>
<dbReference type="AlphaFoldDB" id="A0A8C5NG40"/>
<evidence type="ECO:0000256" key="5">
    <source>
        <dbReference type="ARBA" id="ARBA00023015"/>
    </source>
</evidence>
<keyword evidence="8" id="KW-0234">DNA repair</keyword>
<keyword evidence="7" id="KW-0804">Transcription</keyword>
<reference evidence="11" key="1">
    <citation type="submission" date="2020-06" db="EMBL/GenBank/DDBJ databases">
        <authorList>
            <consortium name="Wellcome Sanger Institute Data Sharing"/>
        </authorList>
    </citation>
    <scope>NUCLEOTIDE SEQUENCE [LARGE SCALE GENOMIC DNA]</scope>
</reference>
<evidence type="ECO:0000256" key="7">
    <source>
        <dbReference type="ARBA" id="ARBA00023163"/>
    </source>
</evidence>
<evidence type="ECO:0000256" key="8">
    <source>
        <dbReference type="ARBA" id="ARBA00023204"/>
    </source>
</evidence>
<reference evidence="11" key="2">
    <citation type="submission" date="2025-08" db="UniProtKB">
        <authorList>
            <consortium name="Ensembl"/>
        </authorList>
    </citation>
    <scope>IDENTIFICATION</scope>
</reference>
<keyword evidence="4" id="KW-0227">DNA damage</keyword>
<reference evidence="11" key="3">
    <citation type="submission" date="2025-09" db="UniProtKB">
        <authorList>
            <consortium name="Ensembl"/>
        </authorList>
    </citation>
    <scope>IDENTIFICATION</scope>
</reference>
<accession>A0A8C5NG40</accession>
<dbReference type="PANTHER" id="PTHR28643:SF1">
    <property type="entry name" value="SWI5-DEPENDENT RECOMBINATION DNA REPAIR PROTEIN 1 HOMOLOG"/>
    <property type="match status" value="1"/>
</dbReference>
<keyword evidence="5" id="KW-0805">Transcription regulation</keyword>